<reference evidence="2 3" key="1">
    <citation type="submission" date="2019-07" db="EMBL/GenBank/DDBJ databases">
        <title>Whole genome shotgun sequence of Skermanella aerolata NBRC 106429.</title>
        <authorList>
            <person name="Hosoyama A."/>
            <person name="Uohara A."/>
            <person name="Ohji S."/>
            <person name="Ichikawa N."/>
        </authorList>
    </citation>
    <scope>NUCLEOTIDE SEQUENCE [LARGE SCALE GENOMIC DNA]</scope>
    <source>
        <strain evidence="2 3">NBRC 106429</strain>
    </source>
</reference>
<evidence type="ECO:0000256" key="1">
    <source>
        <dbReference type="SAM" id="Phobius"/>
    </source>
</evidence>
<dbReference type="Pfam" id="PF10011">
    <property type="entry name" value="DUF2254"/>
    <property type="match status" value="1"/>
</dbReference>
<feature type="transmembrane region" description="Helical" evidence="1">
    <location>
        <begin position="143"/>
        <end position="163"/>
    </location>
</feature>
<accession>A0A512DSM0</accession>
<feature type="transmembrane region" description="Helical" evidence="1">
    <location>
        <begin position="66"/>
        <end position="91"/>
    </location>
</feature>
<feature type="transmembrane region" description="Helical" evidence="1">
    <location>
        <begin position="20"/>
        <end position="41"/>
    </location>
</feature>
<proteinExistence type="predicted"/>
<feature type="transmembrane region" description="Helical" evidence="1">
    <location>
        <begin position="112"/>
        <end position="131"/>
    </location>
</feature>
<dbReference type="EMBL" id="BJYZ01000016">
    <property type="protein sequence ID" value="GEO39447.1"/>
    <property type="molecule type" value="Genomic_DNA"/>
</dbReference>
<evidence type="ECO:0008006" key="4">
    <source>
        <dbReference type="Google" id="ProtNLM"/>
    </source>
</evidence>
<comment type="caution">
    <text evidence="2">The sequence shown here is derived from an EMBL/GenBank/DDBJ whole genome shotgun (WGS) entry which is preliminary data.</text>
</comment>
<dbReference type="AlphaFoldDB" id="A0A512DSM0"/>
<dbReference type="Proteomes" id="UP000321523">
    <property type="component" value="Unassembled WGS sequence"/>
</dbReference>
<name>A0A512DSM0_9PROT</name>
<keyword evidence="1" id="KW-1133">Transmembrane helix</keyword>
<dbReference type="InterPro" id="IPR018723">
    <property type="entry name" value="DUF2254_membrane"/>
</dbReference>
<evidence type="ECO:0000313" key="2">
    <source>
        <dbReference type="EMBL" id="GEO39447.1"/>
    </source>
</evidence>
<protein>
    <recommendedName>
        <fullName evidence="4">DUF2254 domain-containing protein</fullName>
    </recommendedName>
</protein>
<keyword evidence="1" id="KW-0472">Membrane</keyword>
<evidence type="ECO:0000313" key="3">
    <source>
        <dbReference type="Proteomes" id="UP000321523"/>
    </source>
</evidence>
<dbReference type="OrthoDB" id="2955631at2"/>
<organism evidence="2 3">
    <name type="scientific">Skermanella aerolata</name>
    <dbReference type="NCBI Taxonomy" id="393310"/>
    <lineage>
        <taxon>Bacteria</taxon>
        <taxon>Pseudomonadati</taxon>
        <taxon>Pseudomonadota</taxon>
        <taxon>Alphaproteobacteria</taxon>
        <taxon>Rhodospirillales</taxon>
        <taxon>Azospirillaceae</taxon>
        <taxon>Skermanella</taxon>
    </lineage>
</organism>
<dbReference type="RefSeq" id="WP_052830953.1">
    <property type="nucleotide sequence ID" value="NZ_BJYZ01000016.1"/>
</dbReference>
<keyword evidence="1" id="KW-0812">Transmembrane</keyword>
<gene>
    <name evidence="2" type="ORF">SAE02_35950</name>
</gene>
<keyword evidence="3" id="KW-1185">Reference proteome</keyword>
<sequence length="444" mass="48000">MDATKYDRLLNLWLRLKTSLWFIPVLMTLGAGVIAVLALRIDSDLLPDGERVWWLYSGNPGSASDLLATLLSSIITMATLAISITMVVLTLAASQLGPRLIRSFIGNQRTQASLGFFIMTIVYLLLVYRRIDDQLSAENVPHVAITLGSVLSLVCVFLLLFYVHHLASSIVSDTVINRVGGEMDDLIERLLPEAGTVAPSDARPETDVPEETGGKALGLPKGGYVQTIGYAALVNLAQDHDVTLTLRFRAGSHLLASGRHVLVLPQERASDELAGKIADAIVLGSESTPTQDLEFSLRQMVEVGLRALSPGINDPYTAVAVIDRLATSIALVMGRDMEPAFHRDEQGVARLVTRPVTFTGLVDRAYNELRQAASTSPAVLIHMLDSLTELACHCRTAQQRDALARHAGMIASAGHRSAEEESDAMAISIRYDTVARSLAALDVS</sequence>